<dbReference type="InterPro" id="IPR036271">
    <property type="entry name" value="Tet_transcr_reg_TetR-rel_C_sf"/>
</dbReference>
<keyword evidence="2 4" id="KW-0238">DNA-binding</keyword>
<reference evidence="6 7" key="1">
    <citation type="submission" date="2020-08" db="EMBL/GenBank/DDBJ databases">
        <title>Genomic Encyclopedia of Type Strains, Phase IV (KMG-IV): sequencing the most valuable type-strain genomes for metagenomic binning, comparative biology and taxonomic classification.</title>
        <authorList>
            <person name="Goeker M."/>
        </authorList>
    </citation>
    <scope>NUCLEOTIDE SEQUENCE [LARGE SCALE GENOMIC DNA]</scope>
    <source>
        <strain evidence="6 7">DSM 25701</strain>
    </source>
</reference>
<dbReference type="PANTHER" id="PTHR30055:SF220">
    <property type="entry name" value="TETR-FAMILY REGULATORY PROTEIN"/>
    <property type="match status" value="1"/>
</dbReference>
<dbReference type="SUPFAM" id="SSF48498">
    <property type="entry name" value="Tetracyclin repressor-like, C-terminal domain"/>
    <property type="match status" value="1"/>
</dbReference>
<dbReference type="SUPFAM" id="SSF46689">
    <property type="entry name" value="Homeodomain-like"/>
    <property type="match status" value="1"/>
</dbReference>
<feature type="DNA-binding region" description="H-T-H motif" evidence="4">
    <location>
        <begin position="42"/>
        <end position="61"/>
    </location>
</feature>
<dbReference type="GO" id="GO:0000976">
    <property type="term" value="F:transcription cis-regulatory region binding"/>
    <property type="evidence" value="ECO:0007669"/>
    <property type="project" value="TreeGrafter"/>
</dbReference>
<keyword evidence="1" id="KW-0805">Transcription regulation</keyword>
<keyword evidence="7" id="KW-1185">Reference proteome</keyword>
<keyword evidence="3" id="KW-0804">Transcription</keyword>
<evidence type="ECO:0000256" key="3">
    <source>
        <dbReference type="ARBA" id="ARBA00023163"/>
    </source>
</evidence>
<evidence type="ECO:0000256" key="4">
    <source>
        <dbReference type="PROSITE-ProRule" id="PRU00335"/>
    </source>
</evidence>
<dbReference type="Gene3D" id="1.10.357.10">
    <property type="entry name" value="Tetracycline Repressor, domain 2"/>
    <property type="match status" value="1"/>
</dbReference>
<dbReference type="RefSeq" id="WP_184464059.1">
    <property type="nucleotide sequence ID" value="NZ_JACHHW010000008.1"/>
</dbReference>
<feature type="domain" description="HTH tetR-type" evidence="5">
    <location>
        <begin position="19"/>
        <end position="79"/>
    </location>
</feature>
<evidence type="ECO:0000256" key="1">
    <source>
        <dbReference type="ARBA" id="ARBA00023015"/>
    </source>
</evidence>
<proteinExistence type="predicted"/>
<dbReference type="PROSITE" id="PS50977">
    <property type="entry name" value="HTH_TETR_2"/>
    <property type="match status" value="1"/>
</dbReference>
<dbReference type="EMBL" id="JACHHW010000008">
    <property type="protein sequence ID" value="MBB5188590.1"/>
    <property type="molecule type" value="Genomic_DNA"/>
</dbReference>
<gene>
    <name evidence="6" type="ORF">HNQ57_002880</name>
</gene>
<dbReference type="GO" id="GO:0003700">
    <property type="term" value="F:DNA-binding transcription factor activity"/>
    <property type="evidence" value="ECO:0007669"/>
    <property type="project" value="TreeGrafter"/>
</dbReference>
<dbReference type="PANTHER" id="PTHR30055">
    <property type="entry name" value="HTH-TYPE TRANSCRIPTIONAL REGULATOR RUTR"/>
    <property type="match status" value="1"/>
</dbReference>
<sequence>MSKSEISACTTEVKPYHHGDLRRQLLDAAANLIREEGEAALSMRKLALAVGVSRTAPYHHFSDKQALLCAVAEEGFRRFRRIVTTRLDTAEPAVVIDEAAIRLFIRRYIDFAVNNAEYYDLMFGGHLWKSEQLTASLKGEAYTSFKVYVDQIRCWQKARLVSSTVDPLRYAQVSWSTLHGMSRLLIDGIYLDSEAVAAMSDAAANMFWQQLQAA</sequence>
<dbReference type="Pfam" id="PF13305">
    <property type="entry name" value="TetR_C_33"/>
    <property type="match status" value="1"/>
</dbReference>
<dbReference type="InterPro" id="IPR001647">
    <property type="entry name" value="HTH_TetR"/>
</dbReference>
<evidence type="ECO:0000256" key="2">
    <source>
        <dbReference type="ARBA" id="ARBA00023125"/>
    </source>
</evidence>
<dbReference type="Proteomes" id="UP000536640">
    <property type="component" value="Unassembled WGS sequence"/>
</dbReference>
<dbReference type="AlphaFoldDB" id="A0A840R899"/>
<protein>
    <submittedName>
        <fullName evidence="6">AcrR family transcriptional regulator</fullName>
    </submittedName>
</protein>
<name>A0A840R899_9GAMM</name>
<dbReference type="InterPro" id="IPR025996">
    <property type="entry name" value="MT1864/Rv1816-like_C"/>
</dbReference>
<accession>A0A840R899</accession>
<dbReference type="InterPro" id="IPR009057">
    <property type="entry name" value="Homeodomain-like_sf"/>
</dbReference>
<comment type="caution">
    <text evidence="6">The sequence shown here is derived from an EMBL/GenBank/DDBJ whole genome shotgun (WGS) entry which is preliminary data.</text>
</comment>
<dbReference type="InterPro" id="IPR050109">
    <property type="entry name" value="HTH-type_TetR-like_transc_reg"/>
</dbReference>
<evidence type="ECO:0000259" key="5">
    <source>
        <dbReference type="PROSITE" id="PS50977"/>
    </source>
</evidence>
<evidence type="ECO:0000313" key="7">
    <source>
        <dbReference type="Proteomes" id="UP000536640"/>
    </source>
</evidence>
<evidence type="ECO:0000313" key="6">
    <source>
        <dbReference type="EMBL" id="MBB5188590.1"/>
    </source>
</evidence>
<dbReference type="Pfam" id="PF00440">
    <property type="entry name" value="TetR_N"/>
    <property type="match status" value="1"/>
</dbReference>
<dbReference type="PRINTS" id="PR00455">
    <property type="entry name" value="HTHTETR"/>
</dbReference>
<organism evidence="6 7">
    <name type="scientific">Zhongshania antarctica</name>
    <dbReference type="NCBI Taxonomy" id="641702"/>
    <lineage>
        <taxon>Bacteria</taxon>
        <taxon>Pseudomonadati</taxon>
        <taxon>Pseudomonadota</taxon>
        <taxon>Gammaproteobacteria</taxon>
        <taxon>Cellvibrionales</taxon>
        <taxon>Spongiibacteraceae</taxon>
        <taxon>Zhongshania</taxon>
    </lineage>
</organism>